<evidence type="ECO:0000256" key="5">
    <source>
        <dbReference type="ARBA" id="ARBA00022777"/>
    </source>
</evidence>
<evidence type="ECO:0000256" key="3">
    <source>
        <dbReference type="ARBA" id="ARBA00004713"/>
    </source>
</evidence>
<dbReference type="InterPro" id="IPR002173">
    <property type="entry name" value="Carboh/pur_kinase_PfkB_CS"/>
</dbReference>
<dbReference type="Gene3D" id="3.40.50.620">
    <property type="entry name" value="HUPs"/>
    <property type="match status" value="1"/>
</dbReference>
<dbReference type="CDD" id="cd01172">
    <property type="entry name" value="RfaE_like"/>
    <property type="match status" value="1"/>
</dbReference>
<dbReference type="PANTHER" id="PTHR46969:SF1">
    <property type="entry name" value="BIFUNCTIONAL PROTEIN HLDE"/>
    <property type="match status" value="1"/>
</dbReference>
<dbReference type="PROSITE" id="PS00583">
    <property type="entry name" value="PFKB_KINASES_1"/>
    <property type="match status" value="1"/>
</dbReference>
<evidence type="ECO:0000256" key="1">
    <source>
        <dbReference type="ARBA" id="ARBA00002319"/>
    </source>
</evidence>
<protein>
    <recommendedName>
        <fullName evidence="11">Carbohydrate kinase PfkB domain-containing protein</fullName>
    </recommendedName>
</protein>
<dbReference type="SUPFAM" id="SSF52374">
    <property type="entry name" value="Nucleotidylyl transferase"/>
    <property type="match status" value="1"/>
</dbReference>
<feature type="domain" description="Carbohydrate kinase PfkB" evidence="8">
    <location>
        <begin position="10"/>
        <end position="303"/>
    </location>
</feature>
<dbReference type="InterPro" id="IPR029056">
    <property type="entry name" value="Ribokinase-like"/>
</dbReference>
<keyword evidence="6" id="KW-0511">Multifunctional enzyme</keyword>
<dbReference type="GO" id="GO:0009244">
    <property type="term" value="P:lipopolysaccharide core region biosynthetic process"/>
    <property type="evidence" value="ECO:0007669"/>
    <property type="project" value="UniProtKB-UniPathway"/>
</dbReference>
<dbReference type="Pfam" id="PF01467">
    <property type="entry name" value="CTP_transf_like"/>
    <property type="match status" value="1"/>
</dbReference>
<dbReference type="FunFam" id="3.40.1190.20:FF:000002">
    <property type="entry name" value="Bifunctional protein HldE"/>
    <property type="match status" value="1"/>
</dbReference>
<keyword evidence="4" id="KW-0808">Transferase</keyword>
<dbReference type="Gene3D" id="3.40.1190.20">
    <property type="match status" value="1"/>
</dbReference>
<comment type="pathway">
    <text evidence="3">Bacterial outer membrane biogenesis; LPS core biosynthesis.</text>
</comment>
<feature type="domain" description="Cytidyltransferase-like" evidence="9">
    <location>
        <begin position="340"/>
        <end position="378"/>
    </location>
</feature>
<comment type="function">
    <text evidence="2">Catalyzes the ADP transfer from ATP to D-glycero-beta-D-manno-heptose 1-phosphate, yielding ADP-D-glycero-beta-D-manno-heptose.</text>
</comment>
<evidence type="ECO:0000256" key="4">
    <source>
        <dbReference type="ARBA" id="ARBA00022679"/>
    </source>
</evidence>
<evidence type="ECO:0000256" key="2">
    <source>
        <dbReference type="ARBA" id="ARBA00003753"/>
    </source>
</evidence>
<dbReference type="InterPro" id="IPR011611">
    <property type="entry name" value="PfkB_dom"/>
</dbReference>
<dbReference type="InterPro" id="IPR004821">
    <property type="entry name" value="Cyt_trans-like"/>
</dbReference>
<proteinExistence type="predicted"/>
<dbReference type="GO" id="GO:0005829">
    <property type="term" value="C:cytosol"/>
    <property type="evidence" value="ECO:0007669"/>
    <property type="project" value="TreeGrafter"/>
</dbReference>
<gene>
    <name evidence="10" type="ORF">METZ01_LOCUS166641</name>
</gene>
<keyword evidence="7" id="KW-0119">Carbohydrate metabolism</keyword>
<evidence type="ECO:0000259" key="9">
    <source>
        <dbReference type="Pfam" id="PF01467"/>
    </source>
</evidence>
<dbReference type="EMBL" id="UINC01030043">
    <property type="protein sequence ID" value="SVB13787.1"/>
    <property type="molecule type" value="Genomic_DNA"/>
</dbReference>
<dbReference type="NCBIfam" id="TIGR00125">
    <property type="entry name" value="cyt_tran_rel"/>
    <property type="match status" value="1"/>
</dbReference>
<evidence type="ECO:0000256" key="7">
    <source>
        <dbReference type="ARBA" id="ARBA00023277"/>
    </source>
</evidence>
<reference evidence="10" key="1">
    <citation type="submission" date="2018-05" db="EMBL/GenBank/DDBJ databases">
        <authorList>
            <person name="Lanie J.A."/>
            <person name="Ng W.-L."/>
            <person name="Kazmierczak K.M."/>
            <person name="Andrzejewski T.M."/>
            <person name="Davidsen T.M."/>
            <person name="Wayne K.J."/>
            <person name="Tettelin H."/>
            <person name="Glass J.I."/>
            <person name="Rusch D."/>
            <person name="Podicherti R."/>
            <person name="Tsui H.-C.T."/>
            <person name="Winkler M.E."/>
        </authorList>
    </citation>
    <scope>NUCLEOTIDE SEQUENCE</scope>
</reference>
<organism evidence="10">
    <name type="scientific">marine metagenome</name>
    <dbReference type="NCBI Taxonomy" id="408172"/>
    <lineage>
        <taxon>unclassified sequences</taxon>
        <taxon>metagenomes</taxon>
        <taxon>ecological metagenomes</taxon>
    </lineage>
</organism>
<evidence type="ECO:0000256" key="6">
    <source>
        <dbReference type="ARBA" id="ARBA00023268"/>
    </source>
</evidence>
<accession>A0A382BKQ5</accession>
<dbReference type="GO" id="GO:0016773">
    <property type="term" value="F:phosphotransferase activity, alcohol group as acceptor"/>
    <property type="evidence" value="ECO:0007669"/>
    <property type="project" value="InterPro"/>
</dbReference>
<dbReference type="Pfam" id="PF00294">
    <property type="entry name" value="PfkB"/>
    <property type="match status" value="1"/>
</dbReference>
<comment type="function">
    <text evidence="1">Catalyzes the phosphorylation of D-glycero-D-manno-heptose 7-phosphate at the C-1 position to selectively form D-glycero-beta-D-manno-heptose-1,7-bisphosphate.</text>
</comment>
<dbReference type="GO" id="GO:0033785">
    <property type="term" value="F:heptose 7-phosphate kinase activity"/>
    <property type="evidence" value="ECO:0007669"/>
    <property type="project" value="TreeGrafter"/>
</dbReference>
<dbReference type="AlphaFoldDB" id="A0A382BKQ5"/>
<dbReference type="SUPFAM" id="SSF53613">
    <property type="entry name" value="Ribokinase-like"/>
    <property type="match status" value="1"/>
</dbReference>
<dbReference type="PANTHER" id="PTHR46969">
    <property type="entry name" value="BIFUNCTIONAL PROTEIN HLDE"/>
    <property type="match status" value="1"/>
</dbReference>
<dbReference type="InterPro" id="IPR014729">
    <property type="entry name" value="Rossmann-like_a/b/a_fold"/>
</dbReference>
<evidence type="ECO:0000259" key="8">
    <source>
        <dbReference type="Pfam" id="PF00294"/>
    </source>
</evidence>
<dbReference type="NCBIfam" id="TIGR02198">
    <property type="entry name" value="rfaE_dom_I"/>
    <property type="match status" value="1"/>
</dbReference>
<dbReference type="InterPro" id="IPR011913">
    <property type="entry name" value="RfaE_dom_I"/>
</dbReference>
<feature type="non-terminal residue" evidence="10">
    <location>
        <position position="380"/>
    </location>
</feature>
<name>A0A382BKQ5_9ZZZZ</name>
<sequence length="380" mass="41300">MELYQLKKGKILVIGDIILDEYLKGSVSRVSPEAPVSVLKPEDRELRLGGASNVAANVKSLGSRVELLGVVGRDETGKELRSLLKDASIKASLASSDKTTIHKLRLLAGQQQLLRLDIEQTFDWKEWRSTKKSFSKKLKDFGAVIVSDYGKGTLQDVPFIIQQAKKRDIPVFIDPKGNNFNKYKGAYIITPNYLEFSTEVGGVKNEQELNGKASNMIKKLSLQGLLITRGQEGMTLFKKERGKVNRSDFPTEARDVFDVSGAGDTVIASLAAAQSSGMTLEDSVKLANAAAGIVVGKSGTASPSLAELSISLNSGDSVLSKAQIKDLVKEAKKDSKKIVFTNGCFDLLHVGHITYLEEAEQLGDRLVVALNSDSSVRKLK</sequence>
<dbReference type="GO" id="GO:0033786">
    <property type="term" value="F:heptose-1-phosphate adenylyltransferase activity"/>
    <property type="evidence" value="ECO:0007669"/>
    <property type="project" value="TreeGrafter"/>
</dbReference>
<evidence type="ECO:0000313" key="10">
    <source>
        <dbReference type="EMBL" id="SVB13787.1"/>
    </source>
</evidence>
<dbReference type="UniPathway" id="UPA00958"/>
<evidence type="ECO:0008006" key="11">
    <source>
        <dbReference type="Google" id="ProtNLM"/>
    </source>
</evidence>
<keyword evidence="5" id="KW-0418">Kinase</keyword>